<dbReference type="Proteomes" id="UP000199305">
    <property type="component" value="Unassembled WGS sequence"/>
</dbReference>
<evidence type="ECO:0000313" key="2">
    <source>
        <dbReference type="Proteomes" id="UP000199305"/>
    </source>
</evidence>
<protein>
    <submittedName>
        <fullName evidence="1">Uncharacterized protein</fullName>
    </submittedName>
</protein>
<gene>
    <name evidence="1" type="ORF">SAMN05216212_0436</name>
</gene>
<accession>A0A1G8V795</accession>
<organism evidence="1 2">
    <name type="scientific">Microbulbifer yueqingensis</name>
    <dbReference type="NCBI Taxonomy" id="658219"/>
    <lineage>
        <taxon>Bacteria</taxon>
        <taxon>Pseudomonadati</taxon>
        <taxon>Pseudomonadota</taxon>
        <taxon>Gammaproteobacteria</taxon>
        <taxon>Cellvibrionales</taxon>
        <taxon>Microbulbiferaceae</taxon>
        <taxon>Microbulbifer</taxon>
    </lineage>
</organism>
<dbReference type="RefSeq" id="WP_139169353.1">
    <property type="nucleotide sequence ID" value="NZ_FNFH01000001.1"/>
</dbReference>
<dbReference type="EMBL" id="FNFH01000001">
    <property type="protein sequence ID" value="SDJ61893.1"/>
    <property type="molecule type" value="Genomic_DNA"/>
</dbReference>
<name>A0A1G8V795_9GAMM</name>
<reference evidence="2" key="1">
    <citation type="submission" date="2016-10" db="EMBL/GenBank/DDBJ databases">
        <authorList>
            <person name="Varghese N."/>
            <person name="Submissions S."/>
        </authorList>
    </citation>
    <scope>NUCLEOTIDE SEQUENCE [LARGE SCALE GENOMIC DNA]</scope>
    <source>
        <strain evidence="2">CGMCC 1.10658</strain>
    </source>
</reference>
<sequence>MQKPSLFLAFLASIGAPYTQADEWVCYSPNNTGSSVIATEIESGEPREFSLTASSFLCLEKPLDAGKINLVDFAAGVPFKYIRNRGEYSFSIDPAEFVRVQESGIELLESFQSVSFYHEDGRIQQIFKRQETFQDSFAGNLKAGVNGEMNLLYFFNLEKPAFNYTILLLDPKRKCAWSEWPGIHTLDWDGWGVCSTHPAADKKVNQ</sequence>
<proteinExistence type="predicted"/>
<evidence type="ECO:0000313" key="1">
    <source>
        <dbReference type="EMBL" id="SDJ61893.1"/>
    </source>
</evidence>
<dbReference type="AlphaFoldDB" id="A0A1G8V795"/>
<keyword evidence="2" id="KW-1185">Reference proteome</keyword>
<dbReference type="STRING" id="658219.SAMN05216212_0436"/>